<sequence length="383" mass="43034">MDGTGLRIAWLFPSLAFANYWHPVLSEYTKLYPQTIVYTGEWHGFAAGFENTFQLVTVGQMQFIAAHRSKVGYSQGFIKASPAIVPHLLQFRPNVIFTTGFCIWTILAVLFKPIGRWRIVLLYEGSAPGVDYCHSPFRLFLRRILGWSADACITNSLAGQEYLTKVLNISKAKVRAQPYQVPNAQALLTQVSDPDLSLSSRRPIFLFTGQLIPRKGLRQLLEACQILQHWRYQNYTLLIAGDGPEREELQAFSRAAQLESCVQWLGWISYGQLGAYFRMADVFILPTLEDTWGMVILEAMAFGKPILCSQWAGASELVIEGENGYRFDAHDPQTIAAAMRRLIDCPELIPRMGQRSQELIATYTPEASALFLAKVTDAVIGVI</sequence>
<evidence type="ECO:0000313" key="2">
    <source>
        <dbReference type="EMBL" id="WNZ27682.1"/>
    </source>
</evidence>
<dbReference type="GO" id="GO:0016757">
    <property type="term" value="F:glycosyltransferase activity"/>
    <property type="evidence" value="ECO:0007669"/>
    <property type="project" value="InterPro"/>
</dbReference>
<accession>A0AA96WKR4</accession>
<proteinExistence type="predicted"/>
<dbReference type="InterPro" id="IPR001296">
    <property type="entry name" value="Glyco_trans_1"/>
</dbReference>
<dbReference type="Pfam" id="PF00534">
    <property type="entry name" value="Glycos_transf_1"/>
    <property type="match status" value="1"/>
</dbReference>
<dbReference type="RefSeq" id="WP_316436110.1">
    <property type="nucleotide sequence ID" value="NZ_CP053587.1"/>
</dbReference>
<dbReference type="PANTHER" id="PTHR45947:SF3">
    <property type="entry name" value="SULFOQUINOVOSYL TRANSFERASE SQD2"/>
    <property type="match status" value="1"/>
</dbReference>
<feature type="domain" description="Glycosyl transferase family 1" evidence="1">
    <location>
        <begin position="198"/>
        <end position="357"/>
    </location>
</feature>
<gene>
    <name evidence="2" type="ORF">HJG54_33070</name>
</gene>
<dbReference type="EMBL" id="CP053587">
    <property type="protein sequence ID" value="WNZ27682.1"/>
    <property type="molecule type" value="Genomic_DNA"/>
</dbReference>
<reference evidence="2" key="1">
    <citation type="submission" date="2020-05" db="EMBL/GenBank/DDBJ databases">
        <authorList>
            <person name="Zhu T."/>
            <person name="Keshari N."/>
            <person name="Lu X."/>
        </authorList>
    </citation>
    <scope>NUCLEOTIDE SEQUENCE</scope>
    <source>
        <strain evidence="2">NK1-12</strain>
    </source>
</reference>
<organism evidence="2">
    <name type="scientific">Leptolyngbya sp. NK1-12</name>
    <dbReference type="NCBI Taxonomy" id="2547451"/>
    <lineage>
        <taxon>Bacteria</taxon>
        <taxon>Bacillati</taxon>
        <taxon>Cyanobacteriota</taxon>
        <taxon>Cyanophyceae</taxon>
        <taxon>Leptolyngbyales</taxon>
        <taxon>Leptolyngbyaceae</taxon>
        <taxon>Leptolyngbya group</taxon>
        <taxon>Leptolyngbya</taxon>
    </lineage>
</organism>
<name>A0AA96WKR4_9CYAN</name>
<dbReference type="InterPro" id="IPR050194">
    <property type="entry name" value="Glycosyltransferase_grp1"/>
</dbReference>
<protein>
    <submittedName>
        <fullName evidence="2">Glycosyltransferase family 4 protein</fullName>
    </submittedName>
</protein>
<dbReference type="AlphaFoldDB" id="A0AA96WKR4"/>
<dbReference type="SUPFAM" id="SSF53756">
    <property type="entry name" value="UDP-Glycosyltransferase/glycogen phosphorylase"/>
    <property type="match status" value="1"/>
</dbReference>
<evidence type="ECO:0000259" key="1">
    <source>
        <dbReference type="Pfam" id="PF00534"/>
    </source>
</evidence>
<dbReference type="Gene3D" id="3.40.50.2000">
    <property type="entry name" value="Glycogen Phosphorylase B"/>
    <property type="match status" value="2"/>
</dbReference>
<dbReference type="PANTHER" id="PTHR45947">
    <property type="entry name" value="SULFOQUINOVOSYL TRANSFERASE SQD2"/>
    <property type="match status" value="1"/>
</dbReference>
<dbReference type="CDD" id="cd03801">
    <property type="entry name" value="GT4_PimA-like"/>
    <property type="match status" value="1"/>
</dbReference>